<reference evidence="2 3" key="1">
    <citation type="submission" date="2023-05" db="EMBL/GenBank/DDBJ databases">
        <title>Flavobacterium sedimenti sp. nov., isolated from the sediment.</title>
        <authorList>
            <person name="Wu N."/>
        </authorList>
    </citation>
    <scope>NUCLEOTIDE SEQUENCE [LARGE SCALE GENOMIC DNA]</scope>
    <source>
        <strain evidence="2 3">YZ-48</strain>
    </source>
</reference>
<feature type="transmembrane region" description="Helical" evidence="1">
    <location>
        <begin position="187"/>
        <end position="206"/>
    </location>
</feature>
<accession>A0ABT6XL68</accession>
<gene>
    <name evidence="2" type="ORF">QHT84_00255</name>
</gene>
<feature type="transmembrane region" description="Helical" evidence="1">
    <location>
        <begin position="123"/>
        <end position="138"/>
    </location>
</feature>
<feature type="transmembrane region" description="Helical" evidence="1">
    <location>
        <begin position="227"/>
        <end position="250"/>
    </location>
</feature>
<keyword evidence="1" id="KW-0472">Membrane</keyword>
<feature type="transmembrane region" description="Helical" evidence="1">
    <location>
        <begin position="145"/>
        <end position="175"/>
    </location>
</feature>
<evidence type="ECO:0000256" key="1">
    <source>
        <dbReference type="SAM" id="Phobius"/>
    </source>
</evidence>
<dbReference type="RefSeq" id="WP_283237530.1">
    <property type="nucleotide sequence ID" value="NZ_JASGBP010000001.1"/>
</dbReference>
<feature type="transmembrane region" description="Helical" evidence="1">
    <location>
        <begin position="262"/>
        <end position="279"/>
    </location>
</feature>
<evidence type="ECO:0000313" key="3">
    <source>
        <dbReference type="Proteomes" id="UP001230035"/>
    </source>
</evidence>
<keyword evidence="1" id="KW-0812">Transmembrane</keyword>
<dbReference type="EMBL" id="JASGBP010000001">
    <property type="protein sequence ID" value="MDI9255835.1"/>
    <property type="molecule type" value="Genomic_DNA"/>
</dbReference>
<feature type="transmembrane region" description="Helical" evidence="1">
    <location>
        <begin position="349"/>
        <end position="367"/>
    </location>
</feature>
<keyword evidence="3" id="KW-1185">Reference proteome</keyword>
<proteinExistence type="predicted"/>
<keyword evidence="1" id="KW-1133">Transmembrane helix</keyword>
<feature type="transmembrane region" description="Helical" evidence="1">
    <location>
        <begin position="284"/>
        <end position="301"/>
    </location>
</feature>
<evidence type="ECO:0000313" key="2">
    <source>
        <dbReference type="EMBL" id="MDI9255835.1"/>
    </source>
</evidence>
<evidence type="ECO:0008006" key="4">
    <source>
        <dbReference type="Google" id="ProtNLM"/>
    </source>
</evidence>
<feature type="transmembrane region" description="Helical" evidence="1">
    <location>
        <begin position="307"/>
        <end position="328"/>
    </location>
</feature>
<dbReference type="Proteomes" id="UP001230035">
    <property type="component" value="Unassembled WGS sequence"/>
</dbReference>
<sequence>MKNETTYLLLLTAIYFVLSLVGILHHELWLDEAHHYLLARDSNSVIELIQNTRYEGHPILWNTLLYGITRLTANPFWMQFLHILISTSVVFLFLRKAPFSLVFKTLFIFGYFMFFEYNLISRNYMLGVLFLFLACSVYEKRKEKFTLLCASLALSCNVHLMFSVLALVFMFTLLWENYQTRELFRKKYLPGYVLFGLGLLSLGIQLQTTHSEWFFNLLGTISWREKLTGGLLSLFKGLIAFPDFTSIHFWNSNFIVNTYRPLASILSLLIYLVPFILFFKNKKMLFFVYIALFGTQLFFFVTERTAVRFHGMTYLIIIMALWMQHYGASDTYKIGTVLTRYRFDLLQKPIVYSILTIHFLSGTAAYATDYVYPFTASKDTADYIKTHHLGTKEIVSFSCDGTTLSPYLEKKLYFLTEHSYQSYCIWKNADSVTYSKEMILTMLSGYMDNHEYCVYVSGDLWIKEQPDVWKTIDNKFKIRLLKTFNTTILENGSYYVYEVSKIR</sequence>
<feature type="transmembrane region" description="Helical" evidence="1">
    <location>
        <begin position="7"/>
        <end position="25"/>
    </location>
</feature>
<comment type="caution">
    <text evidence="2">The sequence shown here is derived from an EMBL/GenBank/DDBJ whole genome shotgun (WGS) entry which is preliminary data.</text>
</comment>
<organism evidence="2 3">
    <name type="scientific">Flavobacterium sedimenticola</name>
    <dbReference type="NCBI Taxonomy" id="3043286"/>
    <lineage>
        <taxon>Bacteria</taxon>
        <taxon>Pseudomonadati</taxon>
        <taxon>Bacteroidota</taxon>
        <taxon>Flavobacteriia</taxon>
        <taxon>Flavobacteriales</taxon>
        <taxon>Flavobacteriaceae</taxon>
        <taxon>Flavobacterium</taxon>
    </lineage>
</organism>
<protein>
    <recommendedName>
        <fullName evidence="4">Glycosyltransferase RgtA/B/C/D-like domain-containing protein</fullName>
    </recommendedName>
</protein>
<name>A0ABT6XL68_9FLAO</name>
<feature type="transmembrane region" description="Helical" evidence="1">
    <location>
        <begin position="76"/>
        <end position="94"/>
    </location>
</feature>
<feature type="transmembrane region" description="Helical" evidence="1">
    <location>
        <begin position="101"/>
        <end position="117"/>
    </location>
</feature>